<evidence type="ECO:0000313" key="6">
    <source>
        <dbReference type="WBParaSite" id="TMUE_3000011676.1"/>
    </source>
</evidence>
<dbReference type="PANTHER" id="PTHR11592">
    <property type="entry name" value="GLUTATHIONE PEROXIDASE"/>
    <property type="match status" value="1"/>
</dbReference>
<dbReference type="Proteomes" id="UP000046395">
    <property type="component" value="Unassembled WGS sequence"/>
</dbReference>
<evidence type="ECO:0000256" key="2">
    <source>
        <dbReference type="ARBA" id="ARBA00022559"/>
    </source>
</evidence>
<keyword evidence="5" id="KW-1185">Reference proteome</keyword>
<protein>
    <recommendedName>
        <fullName evidence="4">Glutathione peroxidase</fullName>
    </recommendedName>
</protein>
<name>A0A5S6QW89_TRIMR</name>
<accession>A0A5S6QW89</accession>
<dbReference type="PRINTS" id="PR01011">
    <property type="entry name" value="GLUTPROXDASE"/>
</dbReference>
<dbReference type="Pfam" id="PF00255">
    <property type="entry name" value="GSHPx"/>
    <property type="match status" value="1"/>
</dbReference>
<evidence type="ECO:0000256" key="1">
    <source>
        <dbReference type="ARBA" id="ARBA00006926"/>
    </source>
</evidence>
<dbReference type="Gene3D" id="3.40.30.10">
    <property type="entry name" value="Glutaredoxin"/>
    <property type="match status" value="1"/>
</dbReference>
<sequence length="157" mass="17688">MTSPEGASSIYGFNATDIDFNNVSMERYRGFVVVILQQLYEEYRECGLRIAAFPCNQFGGQEPKSEPEIKKFATETHNVTFDMYSKIKVNGKDAHPLWVYLKAKQGGILGSFIKWNFTKFLVDRTGQPVKRFGPKEAPETMRSDILRLLGGCSSSTA</sequence>
<dbReference type="GO" id="GO:0004601">
    <property type="term" value="F:peroxidase activity"/>
    <property type="evidence" value="ECO:0007669"/>
    <property type="project" value="UniProtKB-KW"/>
</dbReference>
<keyword evidence="2 4" id="KW-0575">Peroxidase</keyword>
<dbReference type="STRING" id="70415.A0A5S6QW89"/>
<dbReference type="PANTHER" id="PTHR11592:SF134">
    <property type="entry name" value="PHOSPHOLIPID HYDROPEROXIDE GLUTATHIONE PEROXIDASE"/>
    <property type="match status" value="1"/>
</dbReference>
<organism evidence="5 6">
    <name type="scientific">Trichuris muris</name>
    <name type="common">Mouse whipworm</name>
    <dbReference type="NCBI Taxonomy" id="70415"/>
    <lineage>
        <taxon>Eukaryota</taxon>
        <taxon>Metazoa</taxon>
        <taxon>Ecdysozoa</taxon>
        <taxon>Nematoda</taxon>
        <taxon>Enoplea</taxon>
        <taxon>Dorylaimia</taxon>
        <taxon>Trichinellida</taxon>
        <taxon>Trichuridae</taxon>
        <taxon>Trichuris</taxon>
    </lineage>
</organism>
<evidence type="ECO:0000256" key="4">
    <source>
        <dbReference type="RuleBase" id="RU000499"/>
    </source>
</evidence>
<proteinExistence type="inferred from homology"/>
<dbReference type="SUPFAM" id="SSF52833">
    <property type="entry name" value="Thioredoxin-like"/>
    <property type="match status" value="1"/>
</dbReference>
<keyword evidence="3 4" id="KW-0560">Oxidoreductase</keyword>
<dbReference type="GO" id="GO:0006979">
    <property type="term" value="P:response to oxidative stress"/>
    <property type="evidence" value="ECO:0007669"/>
    <property type="project" value="InterPro"/>
</dbReference>
<comment type="similarity">
    <text evidence="1 4">Belongs to the glutathione peroxidase family.</text>
</comment>
<evidence type="ECO:0000313" key="5">
    <source>
        <dbReference type="Proteomes" id="UP000046395"/>
    </source>
</evidence>
<dbReference type="PIRSF" id="PIRSF000303">
    <property type="entry name" value="Glutathion_perox"/>
    <property type="match status" value="1"/>
</dbReference>
<dbReference type="AlphaFoldDB" id="A0A5S6QW89"/>
<evidence type="ECO:0000256" key="3">
    <source>
        <dbReference type="ARBA" id="ARBA00023002"/>
    </source>
</evidence>
<dbReference type="WBParaSite" id="TMUE_3000011676.1">
    <property type="protein sequence ID" value="TMUE_3000011676.1"/>
    <property type="gene ID" value="WBGene00301370"/>
</dbReference>
<dbReference type="InterPro" id="IPR000889">
    <property type="entry name" value="Glutathione_peroxidase"/>
</dbReference>
<reference evidence="6" key="1">
    <citation type="submission" date="2019-12" db="UniProtKB">
        <authorList>
            <consortium name="WormBaseParasite"/>
        </authorList>
    </citation>
    <scope>IDENTIFICATION</scope>
</reference>
<dbReference type="CDD" id="cd00340">
    <property type="entry name" value="GSH_Peroxidase"/>
    <property type="match status" value="1"/>
</dbReference>
<dbReference type="InterPro" id="IPR036249">
    <property type="entry name" value="Thioredoxin-like_sf"/>
</dbReference>
<dbReference type="PROSITE" id="PS51355">
    <property type="entry name" value="GLUTATHIONE_PEROXID_3"/>
    <property type="match status" value="1"/>
</dbReference>